<gene>
    <name evidence="2" type="ORF">NSE01_27520</name>
</gene>
<dbReference type="EMBL" id="BJYR01000018">
    <property type="protein sequence ID" value="GEO00920.1"/>
    <property type="molecule type" value="Genomic_DNA"/>
</dbReference>
<dbReference type="CDD" id="cd06588">
    <property type="entry name" value="PhnB_like"/>
    <property type="match status" value="1"/>
</dbReference>
<dbReference type="Gene3D" id="3.10.180.10">
    <property type="entry name" value="2,3-Dihydroxybiphenyl 1,2-Dioxygenase, domain 1"/>
    <property type="match status" value="1"/>
</dbReference>
<accession>A0A512AMI7</accession>
<dbReference type="InterPro" id="IPR028973">
    <property type="entry name" value="PhnB-like"/>
</dbReference>
<dbReference type="Proteomes" id="UP000321464">
    <property type="component" value="Unassembled WGS sequence"/>
</dbReference>
<comment type="caution">
    <text evidence="2">The sequence shown here is derived from an EMBL/GenBank/DDBJ whole genome shotgun (WGS) entry which is preliminary data.</text>
</comment>
<evidence type="ECO:0000259" key="1">
    <source>
        <dbReference type="Pfam" id="PF06983"/>
    </source>
</evidence>
<dbReference type="InterPro" id="IPR029068">
    <property type="entry name" value="Glyas_Bleomycin-R_OHBP_Dase"/>
</dbReference>
<dbReference type="AlphaFoldDB" id="A0A512AMI7"/>
<keyword evidence="3" id="KW-1185">Reference proteome</keyword>
<feature type="domain" description="PhnB-like" evidence="1">
    <location>
        <begin position="2"/>
        <end position="86"/>
    </location>
</feature>
<dbReference type="SUPFAM" id="SSF54593">
    <property type="entry name" value="Glyoxalase/Bleomycin resistance protein/Dihydroxybiphenyl dioxygenase"/>
    <property type="match status" value="1"/>
</dbReference>
<name>A0A512AMI7_9SPHN</name>
<dbReference type="InterPro" id="IPR009725">
    <property type="entry name" value="3_dmu_93_MTrfase"/>
</dbReference>
<reference evidence="2 3" key="1">
    <citation type="submission" date="2019-07" db="EMBL/GenBank/DDBJ databases">
        <title>Whole genome shotgun sequence of Novosphingobium sediminis NBRC 106119.</title>
        <authorList>
            <person name="Hosoyama A."/>
            <person name="Uohara A."/>
            <person name="Ohji S."/>
            <person name="Ichikawa N."/>
        </authorList>
    </citation>
    <scope>NUCLEOTIDE SEQUENCE [LARGE SCALE GENOMIC DNA]</scope>
    <source>
        <strain evidence="2 3">NBRC 106119</strain>
    </source>
</reference>
<organism evidence="2 3">
    <name type="scientific">Novosphingobium sediminis</name>
    <dbReference type="NCBI Taxonomy" id="707214"/>
    <lineage>
        <taxon>Bacteria</taxon>
        <taxon>Pseudomonadati</taxon>
        <taxon>Pseudomonadota</taxon>
        <taxon>Alphaproteobacteria</taxon>
        <taxon>Sphingomonadales</taxon>
        <taxon>Sphingomonadaceae</taxon>
        <taxon>Novosphingobium</taxon>
    </lineage>
</organism>
<proteinExistence type="predicted"/>
<dbReference type="PANTHER" id="PTHR33990:SF2">
    <property type="entry name" value="PHNB-LIKE DOMAIN-CONTAINING PROTEIN"/>
    <property type="match status" value="1"/>
</dbReference>
<dbReference type="Pfam" id="PF06983">
    <property type="entry name" value="3-dmu-9_3-mt"/>
    <property type="match status" value="1"/>
</dbReference>
<evidence type="ECO:0000313" key="2">
    <source>
        <dbReference type="EMBL" id="GEO00920.1"/>
    </source>
</evidence>
<sequence>MHRAPGDYPDGKQGDVLTVEFTVLGFRCIGLNGGPYFKHSEAFSIQVPTDSQEETDRLWNAIVANGGSESRCGWCKDKWGLSWQITPRALTRGMADPDPAARKRVFEAMMTMGKIDIAAIDAARAGAG</sequence>
<protein>
    <recommendedName>
        <fullName evidence="1">PhnB-like domain-containing protein</fullName>
    </recommendedName>
</protein>
<dbReference type="PANTHER" id="PTHR33990">
    <property type="entry name" value="PROTEIN YJDN-RELATED"/>
    <property type="match status" value="1"/>
</dbReference>
<evidence type="ECO:0000313" key="3">
    <source>
        <dbReference type="Proteomes" id="UP000321464"/>
    </source>
</evidence>
<dbReference type="PIRSF" id="PIRSF021700">
    <property type="entry name" value="3_dmu_93_MTrfase"/>
    <property type="match status" value="1"/>
</dbReference>